<protein>
    <submittedName>
        <fullName evidence="1">Uncharacterized protein</fullName>
    </submittedName>
</protein>
<evidence type="ECO:0000313" key="2">
    <source>
        <dbReference type="Proteomes" id="UP001195769"/>
    </source>
</evidence>
<name>A0AAD4HIA7_9AGAM</name>
<dbReference type="RefSeq" id="XP_041222797.1">
    <property type="nucleotide sequence ID" value="XM_041373637.1"/>
</dbReference>
<dbReference type="AlphaFoldDB" id="A0AAD4HIA7"/>
<organism evidence="1 2">
    <name type="scientific">Suillus fuscotomentosus</name>
    <dbReference type="NCBI Taxonomy" id="1912939"/>
    <lineage>
        <taxon>Eukaryota</taxon>
        <taxon>Fungi</taxon>
        <taxon>Dikarya</taxon>
        <taxon>Basidiomycota</taxon>
        <taxon>Agaricomycotina</taxon>
        <taxon>Agaricomycetes</taxon>
        <taxon>Agaricomycetidae</taxon>
        <taxon>Boletales</taxon>
        <taxon>Suillineae</taxon>
        <taxon>Suillaceae</taxon>
        <taxon>Suillus</taxon>
    </lineage>
</organism>
<dbReference type="Pfam" id="PF20414">
    <property type="entry name" value="DUF6698"/>
    <property type="match status" value="1"/>
</dbReference>
<feature type="non-terminal residue" evidence="1">
    <location>
        <position position="134"/>
    </location>
</feature>
<dbReference type="EMBL" id="JABBWK010000048">
    <property type="protein sequence ID" value="KAG1897221.1"/>
    <property type="molecule type" value="Genomic_DNA"/>
</dbReference>
<proteinExistence type="predicted"/>
<reference evidence="1" key="1">
    <citation type="journal article" date="2020" name="New Phytol.">
        <title>Comparative genomics reveals dynamic genome evolution in host specialist ectomycorrhizal fungi.</title>
        <authorList>
            <person name="Lofgren L.A."/>
            <person name="Nguyen N.H."/>
            <person name="Vilgalys R."/>
            <person name="Ruytinx J."/>
            <person name="Liao H.L."/>
            <person name="Branco S."/>
            <person name="Kuo A."/>
            <person name="LaButti K."/>
            <person name="Lipzen A."/>
            <person name="Andreopoulos W."/>
            <person name="Pangilinan J."/>
            <person name="Riley R."/>
            <person name="Hundley H."/>
            <person name="Na H."/>
            <person name="Barry K."/>
            <person name="Grigoriev I.V."/>
            <person name="Stajich J.E."/>
            <person name="Kennedy P.G."/>
        </authorList>
    </citation>
    <scope>NUCLEOTIDE SEQUENCE</scope>
    <source>
        <strain evidence="1">FC203</strain>
    </source>
</reference>
<gene>
    <name evidence="1" type="ORF">F5891DRAFT_911792</name>
</gene>
<feature type="non-terminal residue" evidence="1">
    <location>
        <position position="1"/>
    </location>
</feature>
<sequence length="134" mass="15088">SMKAGICDQTTDYIMSENSWLMFTCEGYKVNCDNLEEGFLKSKLLVLAFKAIFTSPSSAKEADGDGDGADILENTRRARQKSDHTKVKMCVALIINMRKVTPRAIAYVICQVRFTLSGVSSWRTMDSDFDYEVF</sequence>
<dbReference type="InterPro" id="IPR046521">
    <property type="entry name" value="DUF6698"/>
</dbReference>
<keyword evidence="2" id="KW-1185">Reference proteome</keyword>
<dbReference type="GeneID" id="64667935"/>
<comment type="caution">
    <text evidence="1">The sequence shown here is derived from an EMBL/GenBank/DDBJ whole genome shotgun (WGS) entry which is preliminary data.</text>
</comment>
<evidence type="ECO:0000313" key="1">
    <source>
        <dbReference type="EMBL" id="KAG1897221.1"/>
    </source>
</evidence>
<dbReference type="Proteomes" id="UP001195769">
    <property type="component" value="Unassembled WGS sequence"/>
</dbReference>
<accession>A0AAD4HIA7</accession>